<dbReference type="SUPFAM" id="SSF48403">
    <property type="entry name" value="Ankyrin repeat"/>
    <property type="match status" value="4"/>
</dbReference>
<proteinExistence type="predicted"/>
<dbReference type="InterPro" id="IPR051165">
    <property type="entry name" value="Multifunctional_ANK_Repeat"/>
</dbReference>
<evidence type="ECO:0000256" key="2">
    <source>
        <dbReference type="ARBA" id="ARBA00023043"/>
    </source>
</evidence>
<name>W2RIY0_CYPE1</name>
<protein>
    <recommendedName>
        <fullName evidence="5">Nephrocystin 3-like N-terminal domain-containing protein</fullName>
    </recommendedName>
</protein>
<dbReference type="PANTHER" id="PTHR24123">
    <property type="entry name" value="ANKYRIN REPEAT-CONTAINING"/>
    <property type="match status" value="1"/>
</dbReference>
<evidence type="ECO:0000256" key="4">
    <source>
        <dbReference type="SAM" id="MobiDB-lite"/>
    </source>
</evidence>
<evidence type="ECO:0000313" key="6">
    <source>
        <dbReference type="EMBL" id="ETN36406.1"/>
    </source>
</evidence>
<feature type="region of interest" description="Disordered" evidence="4">
    <location>
        <begin position="2172"/>
        <end position="2232"/>
    </location>
</feature>
<keyword evidence="2 3" id="KW-0040">ANK repeat</keyword>
<reference evidence="6 7" key="1">
    <citation type="submission" date="2013-03" db="EMBL/GenBank/DDBJ databases">
        <title>The Genome Sequence of Phialophora europaea CBS 101466.</title>
        <authorList>
            <consortium name="The Broad Institute Genomics Platform"/>
            <person name="Cuomo C."/>
            <person name="de Hoog S."/>
            <person name="Gorbushina A."/>
            <person name="Walker B."/>
            <person name="Young S.K."/>
            <person name="Zeng Q."/>
            <person name="Gargeya S."/>
            <person name="Fitzgerald M."/>
            <person name="Haas B."/>
            <person name="Abouelleil A."/>
            <person name="Allen A.W."/>
            <person name="Alvarado L."/>
            <person name="Arachchi H.M."/>
            <person name="Berlin A.M."/>
            <person name="Chapman S.B."/>
            <person name="Gainer-Dewar J."/>
            <person name="Goldberg J."/>
            <person name="Griggs A."/>
            <person name="Gujja S."/>
            <person name="Hansen M."/>
            <person name="Howarth C."/>
            <person name="Imamovic A."/>
            <person name="Ireland A."/>
            <person name="Larimer J."/>
            <person name="McCowan C."/>
            <person name="Murphy C."/>
            <person name="Pearson M."/>
            <person name="Poon T.W."/>
            <person name="Priest M."/>
            <person name="Roberts A."/>
            <person name="Saif S."/>
            <person name="Shea T."/>
            <person name="Sisk P."/>
            <person name="Sykes S."/>
            <person name="Wortman J."/>
            <person name="Nusbaum C."/>
            <person name="Birren B."/>
        </authorList>
    </citation>
    <scope>NUCLEOTIDE SEQUENCE [LARGE SCALE GENOMIC DNA]</scope>
    <source>
        <strain evidence="6 7">CBS 101466</strain>
    </source>
</reference>
<evidence type="ECO:0000256" key="1">
    <source>
        <dbReference type="ARBA" id="ARBA00022737"/>
    </source>
</evidence>
<dbReference type="PANTHER" id="PTHR24123:SF33">
    <property type="entry name" value="PROTEIN HOS4"/>
    <property type="match status" value="1"/>
</dbReference>
<keyword evidence="1" id="KW-0677">Repeat</keyword>
<dbReference type="HOGENOM" id="CLU_001550_0_0_1"/>
<dbReference type="PROSITE" id="PS50088">
    <property type="entry name" value="ANK_REPEAT"/>
    <property type="match status" value="8"/>
</dbReference>
<dbReference type="GeneID" id="19976022"/>
<dbReference type="InterPro" id="IPR036770">
    <property type="entry name" value="Ankyrin_rpt-contain_sf"/>
</dbReference>
<dbReference type="Proteomes" id="UP000030752">
    <property type="component" value="Unassembled WGS sequence"/>
</dbReference>
<feature type="region of interest" description="Disordered" evidence="4">
    <location>
        <begin position="115"/>
        <end position="137"/>
    </location>
</feature>
<feature type="repeat" description="ANK" evidence="3">
    <location>
        <begin position="2055"/>
        <end position="2087"/>
    </location>
</feature>
<evidence type="ECO:0000259" key="5">
    <source>
        <dbReference type="Pfam" id="PF24883"/>
    </source>
</evidence>
<dbReference type="Pfam" id="PF24883">
    <property type="entry name" value="NPHP3_N"/>
    <property type="match status" value="1"/>
</dbReference>
<feature type="repeat" description="ANK" evidence="3">
    <location>
        <begin position="1049"/>
        <end position="1087"/>
    </location>
</feature>
<feature type="compositionally biased region" description="Polar residues" evidence="4">
    <location>
        <begin position="115"/>
        <end position="135"/>
    </location>
</feature>
<dbReference type="eggNOG" id="KOG4177">
    <property type="taxonomic scope" value="Eukaryota"/>
</dbReference>
<feature type="repeat" description="ANK" evidence="3">
    <location>
        <begin position="1088"/>
        <end position="1120"/>
    </location>
</feature>
<dbReference type="InterPro" id="IPR056884">
    <property type="entry name" value="NPHP3-like_N"/>
</dbReference>
<dbReference type="InterPro" id="IPR002110">
    <property type="entry name" value="Ankyrin_rpt"/>
</dbReference>
<keyword evidence="7" id="KW-1185">Reference proteome</keyword>
<feature type="repeat" description="ANK" evidence="3">
    <location>
        <begin position="1358"/>
        <end position="1390"/>
    </location>
</feature>
<feature type="repeat" description="ANK" evidence="3">
    <location>
        <begin position="1882"/>
        <end position="1910"/>
    </location>
</feature>
<dbReference type="VEuPathDB" id="FungiDB:HMPREF1541_08683"/>
<dbReference type="RefSeq" id="XP_008721224.1">
    <property type="nucleotide sequence ID" value="XM_008723002.1"/>
</dbReference>
<feature type="repeat" description="ANK" evidence="3">
    <location>
        <begin position="946"/>
        <end position="978"/>
    </location>
</feature>
<dbReference type="PROSITE" id="PS50297">
    <property type="entry name" value="ANK_REP_REGION"/>
    <property type="match status" value="7"/>
</dbReference>
<dbReference type="Gene3D" id="1.25.40.20">
    <property type="entry name" value="Ankyrin repeat-containing domain"/>
    <property type="match status" value="7"/>
</dbReference>
<gene>
    <name evidence="6" type="ORF">HMPREF1541_08683</name>
</gene>
<dbReference type="Gene3D" id="3.40.50.300">
    <property type="entry name" value="P-loop containing nucleotide triphosphate hydrolases"/>
    <property type="match status" value="1"/>
</dbReference>
<feature type="repeat" description="ANK" evidence="3">
    <location>
        <begin position="1848"/>
        <end position="1880"/>
    </location>
</feature>
<dbReference type="Pfam" id="PF12796">
    <property type="entry name" value="Ank_2"/>
    <property type="match status" value="5"/>
</dbReference>
<dbReference type="Pfam" id="PF00023">
    <property type="entry name" value="Ank"/>
    <property type="match status" value="1"/>
</dbReference>
<evidence type="ECO:0000256" key="3">
    <source>
        <dbReference type="PROSITE-ProRule" id="PRU00023"/>
    </source>
</evidence>
<dbReference type="OrthoDB" id="1577640at2759"/>
<dbReference type="EMBL" id="KB822725">
    <property type="protein sequence ID" value="ETN36406.1"/>
    <property type="molecule type" value="Genomic_DNA"/>
</dbReference>
<dbReference type="InterPro" id="IPR027417">
    <property type="entry name" value="P-loop_NTPase"/>
</dbReference>
<evidence type="ECO:0000313" key="7">
    <source>
        <dbReference type="Proteomes" id="UP000030752"/>
    </source>
</evidence>
<accession>W2RIY0</accession>
<dbReference type="SMART" id="SM00248">
    <property type="entry name" value="ANK"/>
    <property type="match status" value="19"/>
</dbReference>
<dbReference type="InParanoid" id="W2RIY0"/>
<feature type="domain" description="Nephrocystin 3-like N-terminal" evidence="5">
    <location>
        <begin position="236"/>
        <end position="404"/>
    </location>
</feature>
<feature type="compositionally biased region" description="Basic and acidic residues" evidence="4">
    <location>
        <begin position="2186"/>
        <end position="2209"/>
    </location>
</feature>
<dbReference type="STRING" id="1220924.W2RIY0"/>
<feature type="repeat" description="ANK" evidence="3">
    <location>
        <begin position="1542"/>
        <end position="1574"/>
    </location>
</feature>
<feature type="region of interest" description="Disordered" evidence="4">
    <location>
        <begin position="890"/>
        <end position="911"/>
    </location>
</feature>
<organism evidence="6 7">
    <name type="scientific">Cyphellophora europaea (strain CBS 101466)</name>
    <name type="common">Phialophora europaea</name>
    <dbReference type="NCBI Taxonomy" id="1220924"/>
    <lineage>
        <taxon>Eukaryota</taxon>
        <taxon>Fungi</taxon>
        <taxon>Dikarya</taxon>
        <taxon>Ascomycota</taxon>
        <taxon>Pezizomycotina</taxon>
        <taxon>Eurotiomycetes</taxon>
        <taxon>Chaetothyriomycetidae</taxon>
        <taxon>Chaetothyriales</taxon>
        <taxon>Cyphellophoraceae</taxon>
        <taxon>Cyphellophora</taxon>
    </lineage>
</organism>
<sequence>MAEFASAIVGLVAAAEVVTRYVCRYVRHVKHAEHEVLDLLTRTNALYGALKSLQLLEDDMSPGKAMANIDARQITAVMTTLEKVRVKVAGFQNVEEEPEEEPSPLRRQNTFDRLNNQLRNGKINTSNRESQTTDKPSIRKRWKWPFLRGQTQDLAREVEAHTTTISFALSIDGFNVMMQTLNETRSMRTAVDQIQEHMANVARVQLDEKADRALSAVGPFNTRNLHQANLRLRHPGTGLWFTDGDEFQQWLTNPQARLWLHAIPGAGKSILTAGAIEYALQQSTPTTAVAYFYCDYRQPDSLSCRQILGSIAAQLARQSQRSCDALLDFVEKHEASGLQGGRRQELECEAEDLGALINNLCDHYTTAMVFVDGVDECPSEERRSLILHLADIESAKLKIFMSSRDIYDIRELVDDDFEPVSIAARSMDLRLFVASEIEQRLHKRARKRLYLTDPALKGEILNTLISKADGMFRWVAVQLDYICDKLSDADIREALLHAPPSLFGSYERTLQEATKLPDEVTAIAARALKWVVGQGIIDAAALEEALSIGTTAKSSGSTSFISKERILQLCGSLIRLGPGNLTLECAHFSVKEYLISLADGPENLRSFALGDDMRREYAITSLQLYASEEFSSPCQTLGALRKRRARHPFMNLAARQWIYWSDLSAEQDLEILHKVFHPKSVGHLYSWNQGMWPAALAKEDCWRIENEDVTSLHYAAMLRIPGLCSWLLDSGECQQTCSKMIGTPVHCAIIGISLVKSLYDHPSATPVSHVPRANVDATSRLGQVLELLSAETTLLQSHFPNFSDIEVSTLRLAAFHDANRGGNLVFKLLSEAGANCEMDCIEALREVVLAPDCVEVASDLLATVNTANLQVDPLMFSDLLRLSRKAEAEREAKGPALKQTDSYANERGKEASMPSELLQILENDDVEEMVRQLRLNTWTLDHKWRSVGTALHAAARYGSVNVARLLIQEGASLEAASDLGVTPVLEAMAWAENAVGQLLVDAGADIRFRAPNGAGIWHDAAEATSSSAIHFLSNLKDGVLDLLDSPDDNGRTPLMFAASYATSSEHDHLDRVTALLELGANEWAKDNDGWTVLHYASESGHAKTVELLLERKHDTTAVTKTGASVLFPCMFTRPNLNVFNVLYERGSELLLKEPDLEGSEFGGSVLDRTLHVLRHNTRGKVYLQILDKVVAEATPPEMKAISDSLFRWLDDQAQRPGFAGLKDLAPLISDICSDPEEYDVQQALKVVSVLFRDLDLNRHSAREANTALLRAFIESLPLDDLRKYKPDGRQLLCLALYNRQHSVCSAILDRFVDVTSRDDRVAGLSSAQEMAIMHNAPNDLFERIVVEPGPCKDKHPTTGDTLLHIAARRASPERVKYLIEAGFGVNDTNDETLTPILEACYSSLVDRVKVYDLLLSAGADPTVRSHDGWTVSHFGADLGHLGVLERLSSAPRENGWLDTVTAVADIQGETSRLRGSSLPHLAALGGRLDCLQYLLKHKELFNIDQKTELIPHWTILMCAIWKDQQHVIDYLLQEGASWKIGGGSTVLHFAARSGRVGAVRSLLKHGMEPDVKQRNGYTAAMLARQRGHDELAAELEAKAKLKGTVTDLFFSVSADSRTNETADVDSNAMTLTLVGDSDFAMKQRELGIAINLGDTEMCQKLLDNGASASADWAACDECDPVVHAASCRNPNAGRVLLMLLKAGGSPTRRSCIVHDETTAIQECARFGYYTSLTWILDHYPGLLFLDYGVHPLHLAALNKQNDCLELMLERREEAWARFSRSGCKLSLSPVNIEANAKETLPYRLPTKAGRKFKIIPSEELLEVAVDVEKQPNYVVLDNKTMAWLEKVDSSLPLHCAARVANIEGARLLLEYGANVNARTPRDGLTALLVAARCGRADEMIDLLLQYGATLYGRMYRGSVIDMAGLVEDNPEWLIANHDRLDIRSMGHSLYRRSAASEIAGACPQLLMLNEAFREAVVHSDKDGNTVPFEVWFYSRPGEETLLLNSGLDLSWIDPVHGNPVHRCTWRDDAYSLFRRLFRRFGAETTRAVLNAKPVQANTLLYNAAANNQIKLIDLFIKHGAEIDLKGGDLGSAIMVAASYNRLNAVKALVRAGAKVWYQMAGGDEPTSVFSHAKHYPLMQRWLLVDRLTEVKCITETEHEWPAMPEPVVAAAAGQDDEEAVLGPPAEDSHGEDSSSPFEHVDWPEVEVRRGSVSRIQGPDGRQLYRSPTDKTV</sequence>